<accession>X0YYC6</accession>
<protein>
    <recommendedName>
        <fullName evidence="1">Thioredoxin domain-containing protein</fullName>
    </recommendedName>
</protein>
<gene>
    <name evidence="2" type="ORF">S01H1_79693</name>
</gene>
<dbReference type="PANTHER" id="PTHR32234">
    <property type="entry name" value="THIOL:DISULFIDE INTERCHANGE PROTEIN DSBD"/>
    <property type="match status" value="1"/>
</dbReference>
<dbReference type="CDD" id="cd02953">
    <property type="entry name" value="DsbDgamma"/>
    <property type="match status" value="1"/>
</dbReference>
<dbReference type="Pfam" id="PF13899">
    <property type="entry name" value="Thioredoxin_7"/>
    <property type="match status" value="1"/>
</dbReference>
<name>X0YYC6_9ZZZZ</name>
<dbReference type="GO" id="GO:0015035">
    <property type="term" value="F:protein-disulfide reductase activity"/>
    <property type="evidence" value="ECO:0007669"/>
    <property type="project" value="TreeGrafter"/>
</dbReference>
<proteinExistence type="predicted"/>
<comment type="caution">
    <text evidence="2">The sequence shown here is derived from an EMBL/GenBank/DDBJ whole genome shotgun (WGS) entry which is preliminary data.</text>
</comment>
<sequence>GVLMIIGSGLGNSNPMLPLDGVFSRQQTLAQNTSFKSVKNLTDVRRALAKSRAEGKFLMLDFYADWCTACKSMSKNTFEDPEVAKLLEQFTLIQADVTQNDSADKALESHFEVIAPPTIVFFGPHCSELKQYRVVGEMTPKKFKSILEMMLHDPELTTKLSEGVGKENAEEICT</sequence>
<dbReference type="Gene3D" id="3.40.30.10">
    <property type="entry name" value="Glutaredoxin"/>
    <property type="match status" value="1"/>
</dbReference>
<dbReference type="InterPro" id="IPR036249">
    <property type="entry name" value="Thioredoxin-like_sf"/>
</dbReference>
<dbReference type="AlphaFoldDB" id="X0YYC6"/>
<dbReference type="PANTHER" id="PTHR32234:SF0">
    <property type="entry name" value="THIOL:DISULFIDE INTERCHANGE PROTEIN DSBD"/>
    <property type="match status" value="1"/>
</dbReference>
<evidence type="ECO:0000313" key="2">
    <source>
        <dbReference type="EMBL" id="GAG53268.1"/>
    </source>
</evidence>
<dbReference type="InterPro" id="IPR013766">
    <property type="entry name" value="Thioredoxin_domain"/>
</dbReference>
<dbReference type="PROSITE" id="PS51352">
    <property type="entry name" value="THIOREDOXIN_2"/>
    <property type="match status" value="1"/>
</dbReference>
<evidence type="ECO:0000259" key="1">
    <source>
        <dbReference type="PROSITE" id="PS51352"/>
    </source>
</evidence>
<dbReference type="SUPFAM" id="SSF52833">
    <property type="entry name" value="Thioredoxin-like"/>
    <property type="match status" value="1"/>
</dbReference>
<dbReference type="InterPro" id="IPR017937">
    <property type="entry name" value="Thioredoxin_CS"/>
</dbReference>
<dbReference type="InterPro" id="IPR035671">
    <property type="entry name" value="DsbD_gamma"/>
</dbReference>
<reference evidence="2" key="1">
    <citation type="journal article" date="2014" name="Front. Microbiol.">
        <title>High frequency of phylogenetically diverse reductive dehalogenase-homologous genes in deep subseafloor sedimentary metagenomes.</title>
        <authorList>
            <person name="Kawai M."/>
            <person name="Futagami T."/>
            <person name="Toyoda A."/>
            <person name="Takaki Y."/>
            <person name="Nishi S."/>
            <person name="Hori S."/>
            <person name="Arai W."/>
            <person name="Tsubouchi T."/>
            <person name="Morono Y."/>
            <person name="Uchiyama I."/>
            <person name="Ito T."/>
            <person name="Fujiyama A."/>
            <person name="Inagaki F."/>
            <person name="Takami H."/>
        </authorList>
    </citation>
    <scope>NUCLEOTIDE SEQUENCE</scope>
    <source>
        <strain evidence="2">Expedition CK06-06</strain>
    </source>
</reference>
<dbReference type="GO" id="GO:0045454">
    <property type="term" value="P:cell redox homeostasis"/>
    <property type="evidence" value="ECO:0007669"/>
    <property type="project" value="TreeGrafter"/>
</dbReference>
<organism evidence="2">
    <name type="scientific">marine sediment metagenome</name>
    <dbReference type="NCBI Taxonomy" id="412755"/>
    <lineage>
        <taxon>unclassified sequences</taxon>
        <taxon>metagenomes</taxon>
        <taxon>ecological metagenomes</taxon>
    </lineage>
</organism>
<feature type="domain" description="Thioredoxin" evidence="1">
    <location>
        <begin position="18"/>
        <end position="152"/>
    </location>
</feature>
<dbReference type="PROSITE" id="PS00194">
    <property type="entry name" value="THIOREDOXIN_1"/>
    <property type="match status" value="1"/>
</dbReference>
<feature type="non-terminal residue" evidence="2">
    <location>
        <position position="1"/>
    </location>
</feature>
<dbReference type="EMBL" id="BARS01053750">
    <property type="protein sequence ID" value="GAG53268.1"/>
    <property type="molecule type" value="Genomic_DNA"/>
</dbReference>